<evidence type="ECO:0000313" key="3">
    <source>
        <dbReference type="Proteomes" id="UP001189429"/>
    </source>
</evidence>
<dbReference type="InterPro" id="IPR036691">
    <property type="entry name" value="Endo/exonu/phosph_ase_sf"/>
</dbReference>
<dbReference type="Proteomes" id="UP001189429">
    <property type="component" value="Unassembled WGS sequence"/>
</dbReference>
<feature type="compositionally biased region" description="Low complexity" evidence="1">
    <location>
        <begin position="798"/>
        <end position="815"/>
    </location>
</feature>
<feature type="compositionally biased region" description="Basic and acidic residues" evidence="1">
    <location>
        <begin position="20"/>
        <end position="29"/>
    </location>
</feature>
<gene>
    <name evidence="2" type="ORF">PCOR1329_LOCUS2123</name>
</gene>
<evidence type="ECO:0000313" key="2">
    <source>
        <dbReference type="EMBL" id="CAK0791067.1"/>
    </source>
</evidence>
<comment type="caution">
    <text evidence="2">The sequence shown here is derived from an EMBL/GenBank/DDBJ whole genome shotgun (WGS) entry which is preliminary data.</text>
</comment>
<reference evidence="2" key="1">
    <citation type="submission" date="2023-10" db="EMBL/GenBank/DDBJ databases">
        <authorList>
            <person name="Chen Y."/>
            <person name="Shah S."/>
            <person name="Dougan E. K."/>
            <person name="Thang M."/>
            <person name="Chan C."/>
        </authorList>
    </citation>
    <scope>NUCLEOTIDE SEQUENCE [LARGE SCALE GENOMIC DNA]</scope>
</reference>
<name>A0ABN9PDV0_9DINO</name>
<feature type="region of interest" description="Disordered" evidence="1">
    <location>
        <begin position="79"/>
        <end position="99"/>
    </location>
</feature>
<dbReference type="PANTHER" id="PTHR35609">
    <property type="entry name" value="MACRO DOMAIN-CONTAINING PROTEIN"/>
    <property type="match status" value="1"/>
</dbReference>
<dbReference type="EMBL" id="CAUYUJ010000525">
    <property type="protein sequence ID" value="CAK0791067.1"/>
    <property type="molecule type" value="Genomic_DNA"/>
</dbReference>
<proteinExistence type="predicted"/>
<dbReference type="SUPFAM" id="SSF56219">
    <property type="entry name" value="DNase I-like"/>
    <property type="match status" value="1"/>
</dbReference>
<organism evidence="2 3">
    <name type="scientific">Prorocentrum cordatum</name>
    <dbReference type="NCBI Taxonomy" id="2364126"/>
    <lineage>
        <taxon>Eukaryota</taxon>
        <taxon>Sar</taxon>
        <taxon>Alveolata</taxon>
        <taxon>Dinophyceae</taxon>
        <taxon>Prorocentrales</taxon>
        <taxon>Prorocentraceae</taxon>
        <taxon>Prorocentrum</taxon>
    </lineage>
</organism>
<feature type="region of interest" description="Disordered" evidence="1">
    <location>
        <begin position="112"/>
        <end position="153"/>
    </location>
</feature>
<keyword evidence="3" id="KW-1185">Reference proteome</keyword>
<feature type="region of interest" description="Disordered" evidence="1">
    <location>
        <begin position="796"/>
        <end position="874"/>
    </location>
</feature>
<evidence type="ECO:0000256" key="1">
    <source>
        <dbReference type="SAM" id="MobiDB-lite"/>
    </source>
</evidence>
<feature type="region of interest" description="Disordered" evidence="1">
    <location>
        <begin position="1"/>
        <end position="45"/>
    </location>
</feature>
<feature type="region of interest" description="Disordered" evidence="1">
    <location>
        <begin position="1944"/>
        <end position="1970"/>
    </location>
</feature>
<dbReference type="PANTHER" id="PTHR35609:SF1">
    <property type="entry name" value="MACRO DOMAIN-CONTAINING PROTEIN"/>
    <property type="match status" value="1"/>
</dbReference>
<feature type="compositionally biased region" description="Low complexity" evidence="1">
    <location>
        <begin position="114"/>
        <end position="131"/>
    </location>
</feature>
<accession>A0ABN9PDV0</accession>
<sequence length="1970" mass="216718">MLGAGGGPDPSSLPIIGGGGRHEFNRARGDAAPGTRRPREDGAPISGIREQFALAYSSFAMPRAAPLLAKDLPGSAFAGPPLSGASPPEAEPPGLGLHAPSDAEVLAMTGGGAAAPQEEAAAAHQEAAAYPEEAEKEQPLAAKQRQAARSTIDAPRVPLVPTWQRARVCAMAHMPGDWFERHFGFEEDGEASVKDHTYVENGILYSRKNGRKYAVGEFTTPSLEELRSEVRDRLQDTAAVDEAKLKGTTGVRNVIGDVADYHCKEENRYAVFQVASQLNCLEFISSDVTPEMGITRYIRDRTQGPCCAIACAAGTLYRNYPAVVPAEGPVSLKAAVASIMADTFFCATSRELDKVTLEIRRIVSAAKSWPEYLWLVYIGRKTYSLDAVCALLEGPHRLKYDRGYTIDPDALDHLLDNTSLGDGILHGESKIELRMRIIAVRDLLHSLPRGFLDGAPDDLAQTARVLLKTSEKKPGTPVTFSMTETAARQWPSMTTTDRLWHFFMSIGGTSHFHAWQMCLDCPDVICDASQMRAVGPSCYSYLRLAYPAVEFPATWSSAQGQDLGVRLIDHLRTRPELQGLEFPGPTLSFNNTEHWTCESVKATKALHNDGLLIRVGEIRHVLQGGALAVPASGKFRTRRFRTGLAAPDPSSMSGSLMYAPRTTSHAPLMKKSVVGEPPAKRQASLLAFGAVPLDKLRGAAAQGPHWAKSHINLSSGSECRVGVGISQTAGARAEAVRKIRDDPHIKAAVQKKLMEKALPDANALLPHVDRLNRGRGPEASTRRSCAFLQELLGERLPGEGASGRPRSPRRAGSAALERAAERPRDGAAIAAGKPRGPCPASTGRPLGKGTGAALNPKGSRSRPHLFAKDSNDAMPGDRFKVRTLPCLRAQMANMYSHTPEPDEGVVADYVPVTDRNNIIRNGQTATCQIECLRDIAAELENNRHGYLRVKGGYTLATNQGLADLNKRLIEGLDEEGKDRLRGKLRIGVQRNVEVTSRSWGGQMVNDPDQLVTQVFGSACSVSYSGNHVDLWEPMARLVLEASYEATLWVAVLSALRSPGREASRCVFLTALGGGSFGNRMEWVQHAIQRAIYIVCGQNNLALQINLVSYQQPVERAFDSLVRANGLEQCEIGVATLVGKTMPHSLVTGKTEGPAQALVVCVGGWQCLNTYGPPTAAGRRALLDTANAVFVQCGGRRLPWFWGGDFNDEPAESACEAVVVHNGGVVLPGCEDGTRWRGRRKVDWFATNARECVDDMRALPLVTSDHMVLSTALRTQIRVDRRIGKLRVTPSWKKPKGVDADSSGEENQDTFQVRKARRWLARAKEALRQRAAVGDAWGSTEEQRQLWRRVQRGPGKGSLRELENRIHKAEAALQAVEEAQRQDRLQEWRDRMRGGIQEVSAWLRGQKEMATTPTITWRGTPRETLEEVTEAIRQHWQEVWAPQAASGAEQRRREAIDLMAAEYERDPHAVEWRDPTQQEVRRALGQAKGSSSVDGWSGPEVRYMPAAVADLFRMTAIHWQTAGKVPEVLKETRQANLPKPGKVQAGRLEAGDARPINVECVWWRVWASAWVKSAPAAEWRRHNIPEDVLGGAGSKGAEEAAADIADNLAQQGSTIYMDHRTWSATTAVEVVGRVAIWHRWSARAGLRENPRKIQLVARGRAEEAALRAQADRQGLGDKVVPAMEALGVVTVGAQGRVMHVKDQEERRRMPHGGGTLAADVVIGCRQVATMRRRLRRRDDSRWYTSWYRKRGTLVAEVRCWLRNMGWQEEASAWNWYHPGTGMELDLQERPAWEEVEKDVHARQMHQVREGWRWWNWQQFKRQRRRDVAPLQGVEYDEARVKLAREAARDGAGMRMHVMCGSFLSPLAAKAAGGGKFDEACHCVWPGCYTDLPDQDHIMWGDARRFQGRAHRAVAVRDHLQFAQGAYDAAVEENVAEGILPEVPELESKAEMNLSMGRAAEPCDSEAPSGGP</sequence>
<protein>
    <submittedName>
        <fullName evidence="2">Uncharacterized protein</fullName>
    </submittedName>
</protein>